<dbReference type="PIRSF" id="PIRSF000193">
    <property type="entry name" value="Pyrrol-5-carb_rd"/>
    <property type="match status" value="1"/>
</dbReference>
<dbReference type="EMBL" id="CP012418">
    <property type="protein sequence ID" value="AOE50881.1"/>
    <property type="molecule type" value="Genomic_DNA"/>
</dbReference>
<reference evidence="10" key="1">
    <citation type="submission" date="2015-08" db="EMBL/GenBank/DDBJ databases">
        <authorList>
            <person name="Kim K.M."/>
        </authorList>
    </citation>
    <scope>NUCLEOTIDE SEQUENCE [LARGE SCALE GENOMIC DNA]</scope>
    <source>
        <strain evidence="10">KCTC 23892</strain>
    </source>
</reference>
<dbReference type="Pfam" id="PF14748">
    <property type="entry name" value="P5CR_dimer"/>
    <property type="match status" value="1"/>
</dbReference>
<dbReference type="InterPro" id="IPR000304">
    <property type="entry name" value="Pyrroline-COOH_reductase"/>
</dbReference>
<feature type="binding site" evidence="6">
    <location>
        <position position="65"/>
    </location>
    <ligand>
        <name>NADPH</name>
        <dbReference type="ChEBI" id="CHEBI:57783"/>
    </ligand>
</feature>
<dbReference type="AlphaFoldDB" id="A0A1B3BDK0"/>
<dbReference type="SUPFAM" id="SSF48179">
    <property type="entry name" value="6-phosphogluconate dehydrogenase C-terminal domain-like"/>
    <property type="match status" value="1"/>
</dbReference>
<evidence type="ECO:0000256" key="2">
    <source>
        <dbReference type="ARBA" id="ARBA00022857"/>
    </source>
</evidence>
<comment type="subcellular location">
    <subcellularLocation>
        <location evidence="4">Cytoplasm</location>
    </subcellularLocation>
</comment>
<evidence type="ECO:0000256" key="6">
    <source>
        <dbReference type="PIRSR" id="PIRSR000193-1"/>
    </source>
</evidence>
<dbReference type="RefSeq" id="WP_068993807.1">
    <property type="nucleotide sequence ID" value="NZ_CP012418.1"/>
</dbReference>
<keyword evidence="3 4" id="KW-0560">Oxidoreductase</keyword>
<protein>
    <recommendedName>
        <fullName evidence="4 5">Pyrroline-5-carboxylate reductase</fullName>
        <shortName evidence="4">P5C reductase</shortName>
        <shortName evidence="4">P5CR</shortName>
        <ecNumber evidence="4 5">1.5.1.2</ecNumber>
    </recommendedName>
    <alternativeName>
        <fullName evidence="4">PCA reductase</fullName>
    </alternativeName>
</protein>
<dbReference type="InterPro" id="IPR028939">
    <property type="entry name" value="P5C_Rdtase_cat_N"/>
</dbReference>
<keyword evidence="4" id="KW-0963">Cytoplasm</keyword>
<organism evidence="9 10">
    <name type="scientific">Kangiella sediminilitoris</name>
    <dbReference type="NCBI Taxonomy" id="1144748"/>
    <lineage>
        <taxon>Bacteria</taxon>
        <taxon>Pseudomonadati</taxon>
        <taxon>Pseudomonadota</taxon>
        <taxon>Gammaproteobacteria</taxon>
        <taxon>Kangiellales</taxon>
        <taxon>Kangiellaceae</taxon>
        <taxon>Kangiella</taxon>
    </lineage>
</organism>
<keyword evidence="10" id="KW-1185">Reference proteome</keyword>
<sequence length="282" mass="29537">MTDSIELLKNAKVGFIGAGNMAASILGGLIQSGLPAESIFVSNPSAGKLEALKEKHPTLNTTHDNAEVANNVDYLLLAVKPQKMALACDDFKDMDLSKTCAISVAAGVTCETLTNLLGDDTPVVRSMPNTPSLIGYGATGLFANDKVTAEQREATSAIFDAVGKSIWVEDEDLMDVVTAVSGSGPAHYFLFMESVVQGGIELGLPEHTARELAAQTALGAAAMVQQNGDMEIGQLRRNVTSPGGTTAAALDTLNDNHLPDIVKKALQASVKRGKELAEIANK</sequence>
<dbReference type="InterPro" id="IPR036291">
    <property type="entry name" value="NAD(P)-bd_dom_sf"/>
</dbReference>
<evidence type="ECO:0000256" key="4">
    <source>
        <dbReference type="HAMAP-Rule" id="MF_01925"/>
    </source>
</evidence>
<dbReference type="Gene3D" id="3.40.50.720">
    <property type="entry name" value="NAD(P)-binding Rossmann-like Domain"/>
    <property type="match status" value="1"/>
</dbReference>
<comment type="function">
    <text evidence="4">Catalyzes the reduction of 1-pyrroline-5-carboxylate (PCA) to L-proline.</text>
</comment>
<evidence type="ECO:0000259" key="7">
    <source>
        <dbReference type="Pfam" id="PF03807"/>
    </source>
</evidence>
<dbReference type="STRING" id="1144748.KS2013_2176"/>
<name>A0A1B3BDK0_9GAMM</name>
<comment type="pathway">
    <text evidence="4">Amino-acid biosynthesis; L-proline biosynthesis; L-proline from L-glutamate 5-semialdehyde: step 1/1.</text>
</comment>
<dbReference type="SUPFAM" id="SSF51735">
    <property type="entry name" value="NAD(P)-binding Rossmann-fold domains"/>
    <property type="match status" value="1"/>
</dbReference>
<comment type="catalytic activity">
    <reaction evidence="4">
        <text>L-proline + NAD(+) = (S)-1-pyrroline-5-carboxylate + NADH + 2 H(+)</text>
        <dbReference type="Rhea" id="RHEA:14105"/>
        <dbReference type="ChEBI" id="CHEBI:15378"/>
        <dbReference type="ChEBI" id="CHEBI:17388"/>
        <dbReference type="ChEBI" id="CHEBI:57540"/>
        <dbReference type="ChEBI" id="CHEBI:57945"/>
        <dbReference type="ChEBI" id="CHEBI:60039"/>
        <dbReference type="EC" id="1.5.1.2"/>
    </reaction>
</comment>
<evidence type="ECO:0000256" key="3">
    <source>
        <dbReference type="ARBA" id="ARBA00023002"/>
    </source>
</evidence>
<keyword evidence="4" id="KW-0028">Amino-acid biosynthesis</keyword>
<dbReference type="GO" id="GO:0055129">
    <property type="term" value="P:L-proline biosynthetic process"/>
    <property type="evidence" value="ECO:0007669"/>
    <property type="project" value="UniProtKB-UniRule"/>
</dbReference>
<dbReference type="EC" id="1.5.1.2" evidence="4 5"/>
<dbReference type="PANTHER" id="PTHR11645:SF0">
    <property type="entry name" value="PYRROLINE-5-CARBOXYLATE REDUCTASE 3"/>
    <property type="match status" value="1"/>
</dbReference>
<comment type="similarity">
    <text evidence="1 4">Belongs to the pyrroline-5-carboxylate reductase family.</text>
</comment>
<proteinExistence type="inferred from homology"/>
<evidence type="ECO:0000256" key="1">
    <source>
        <dbReference type="ARBA" id="ARBA00005525"/>
    </source>
</evidence>
<feature type="domain" description="Pyrroline-5-carboxylate reductase catalytic N-terminal" evidence="7">
    <location>
        <begin position="12"/>
        <end position="107"/>
    </location>
</feature>
<dbReference type="UniPathway" id="UPA00098">
    <property type="reaction ID" value="UER00361"/>
</dbReference>
<dbReference type="Gene3D" id="1.10.3730.10">
    <property type="entry name" value="ProC C-terminal domain-like"/>
    <property type="match status" value="1"/>
</dbReference>
<evidence type="ECO:0000259" key="8">
    <source>
        <dbReference type="Pfam" id="PF14748"/>
    </source>
</evidence>
<dbReference type="Proteomes" id="UP000094147">
    <property type="component" value="Chromosome"/>
</dbReference>
<accession>A0A1B3BDK0</accession>
<dbReference type="InterPro" id="IPR029036">
    <property type="entry name" value="P5CR_dimer"/>
</dbReference>
<dbReference type="GO" id="GO:0004735">
    <property type="term" value="F:pyrroline-5-carboxylate reductase activity"/>
    <property type="evidence" value="ECO:0007669"/>
    <property type="project" value="UniProtKB-UniRule"/>
</dbReference>
<dbReference type="KEGG" id="ksd:KS2013_2176"/>
<dbReference type="InterPro" id="IPR008927">
    <property type="entry name" value="6-PGluconate_DH-like_C_sf"/>
</dbReference>
<feature type="domain" description="Pyrroline-5-carboxylate reductase dimerisation" evidence="8">
    <location>
        <begin position="171"/>
        <end position="276"/>
    </location>
</feature>
<keyword evidence="2 4" id="KW-0521">NADP</keyword>
<dbReference type="GO" id="GO:0005737">
    <property type="term" value="C:cytoplasm"/>
    <property type="evidence" value="ECO:0007669"/>
    <property type="project" value="UniProtKB-SubCell"/>
</dbReference>
<dbReference type="OrthoDB" id="9805754at2"/>
<dbReference type="PATRIC" id="fig|1144748.3.peg.2195"/>
<dbReference type="FunFam" id="1.10.3730.10:FF:000001">
    <property type="entry name" value="Pyrroline-5-carboxylate reductase"/>
    <property type="match status" value="1"/>
</dbReference>
<feature type="binding site" evidence="6">
    <location>
        <begin position="78"/>
        <end position="81"/>
    </location>
    <ligand>
        <name>NADP(+)</name>
        <dbReference type="ChEBI" id="CHEBI:58349"/>
    </ligand>
</feature>
<comment type="catalytic activity">
    <reaction evidence="4">
        <text>L-proline + NADP(+) = (S)-1-pyrroline-5-carboxylate + NADPH + 2 H(+)</text>
        <dbReference type="Rhea" id="RHEA:14109"/>
        <dbReference type="ChEBI" id="CHEBI:15378"/>
        <dbReference type="ChEBI" id="CHEBI:17388"/>
        <dbReference type="ChEBI" id="CHEBI:57783"/>
        <dbReference type="ChEBI" id="CHEBI:58349"/>
        <dbReference type="ChEBI" id="CHEBI:60039"/>
        <dbReference type="EC" id="1.5.1.2"/>
    </reaction>
</comment>
<feature type="binding site" evidence="6">
    <location>
        <begin position="16"/>
        <end position="21"/>
    </location>
    <ligand>
        <name>NADP(+)</name>
        <dbReference type="ChEBI" id="CHEBI:58349"/>
    </ligand>
</feature>
<evidence type="ECO:0000313" key="10">
    <source>
        <dbReference type="Proteomes" id="UP000094147"/>
    </source>
</evidence>
<evidence type="ECO:0000256" key="5">
    <source>
        <dbReference type="NCBIfam" id="TIGR00112"/>
    </source>
</evidence>
<gene>
    <name evidence="4" type="primary">proC</name>
    <name evidence="9" type="ORF">KS2013_2176</name>
</gene>
<dbReference type="HAMAP" id="MF_01925">
    <property type="entry name" value="P5C_reductase"/>
    <property type="match status" value="1"/>
</dbReference>
<evidence type="ECO:0000313" key="9">
    <source>
        <dbReference type="EMBL" id="AOE50881.1"/>
    </source>
</evidence>
<dbReference type="NCBIfam" id="TIGR00112">
    <property type="entry name" value="proC"/>
    <property type="match status" value="1"/>
</dbReference>
<keyword evidence="4" id="KW-0641">Proline biosynthesis</keyword>
<dbReference type="PANTHER" id="PTHR11645">
    <property type="entry name" value="PYRROLINE-5-CARBOXYLATE REDUCTASE"/>
    <property type="match status" value="1"/>
</dbReference>
<dbReference type="Pfam" id="PF03807">
    <property type="entry name" value="F420_oxidored"/>
    <property type="match status" value="1"/>
</dbReference>